<organism evidence="2 3">
    <name type="scientific">Mytilus coruscus</name>
    <name type="common">Sea mussel</name>
    <dbReference type="NCBI Taxonomy" id="42192"/>
    <lineage>
        <taxon>Eukaryota</taxon>
        <taxon>Metazoa</taxon>
        <taxon>Spiralia</taxon>
        <taxon>Lophotrochozoa</taxon>
        <taxon>Mollusca</taxon>
        <taxon>Bivalvia</taxon>
        <taxon>Autobranchia</taxon>
        <taxon>Pteriomorphia</taxon>
        <taxon>Mytilida</taxon>
        <taxon>Mytiloidea</taxon>
        <taxon>Mytilidae</taxon>
        <taxon>Mytilinae</taxon>
        <taxon>Mytilus</taxon>
    </lineage>
</organism>
<proteinExistence type="predicted"/>
<sequence length="380" mass="43212">MNKEIDKHAISFSAISAYDVDQELATRLETSSEKALRSSDPVYRAKCFYEIQTCRELGNTEDQCQIGVYVNKTVSTYHGHITKTIKDINIAAPGINLYETADDSHAKITIGEGKGKGCYTRGIFKGPDGAYVHLDTDWSDDWKGQTTIHELLHALGFQHEFKRKDAEKYVNINTNDYQYKDKGDHQRIRGLTRFDPFSVMMYPENEDMERLENGDIVWRLKSETTPNKQMSELDKVALNMVFRPCRGNDYNPKIGPTTDMLYCGRSVMTGNQQITPTDTDGRCGPDNWANCPACRVLIDGTKMKCQRMYDKGKWQGWSGLFYCGKKFSTPKKYVKNGTILEHDGVCGPDNGPPCNECGREMYPEYDYSKEVESDDDCVIL</sequence>
<dbReference type="Gene3D" id="3.40.390.10">
    <property type="entry name" value="Collagenase (Catalytic Domain)"/>
    <property type="match status" value="1"/>
</dbReference>
<dbReference type="InterPro" id="IPR006026">
    <property type="entry name" value="Peptidase_Metallo"/>
</dbReference>
<dbReference type="SUPFAM" id="SSF55486">
    <property type="entry name" value="Metalloproteases ('zincins'), catalytic domain"/>
    <property type="match status" value="1"/>
</dbReference>
<reference evidence="2 3" key="1">
    <citation type="submission" date="2020-06" db="EMBL/GenBank/DDBJ databases">
        <authorList>
            <person name="Li R."/>
            <person name="Bekaert M."/>
        </authorList>
    </citation>
    <scope>NUCLEOTIDE SEQUENCE [LARGE SCALE GENOMIC DNA]</scope>
    <source>
        <strain evidence="3">wild</strain>
    </source>
</reference>
<dbReference type="Proteomes" id="UP000507470">
    <property type="component" value="Unassembled WGS sequence"/>
</dbReference>
<accession>A0A6J8DBQ7</accession>
<protein>
    <recommendedName>
        <fullName evidence="1">Peptidase metallopeptidase domain-containing protein</fullName>
    </recommendedName>
</protein>
<dbReference type="GO" id="GO:0006508">
    <property type="term" value="P:proteolysis"/>
    <property type="evidence" value="ECO:0007669"/>
    <property type="project" value="InterPro"/>
</dbReference>
<dbReference type="InterPro" id="IPR024079">
    <property type="entry name" value="MetalloPept_cat_dom_sf"/>
</dbReference>
<feature type="domain" description="Peptidase metallopeptidase" evidence="1">
    <location>
        <begin position="65"/>
        <end position="194"/>
    </location>
</feature>
<keyword evidence="3" id="KW-1185">Reference proteome</keyword>
<dbReference type="GO" id="GO:0004222">
    <property type="term" value="F:metalloendopeptidase activity"/>
    <property type="evidence" value="ECO:0007669"/>
    <property type="project" value="InterPro"/>
</dbReference>
<dbReference type="AlphaFoldDB" id="A0A6J8DBQ7"/>
<dbReference type="GO" id="GO:0008270">
    <property type="term" value="F:zinc ion binding"/>
    <property type="evidence" value="ECO:0007669"/>
    <property type="project" value="InterPro"/>
</dbReference>
<name>A0A6J8DBQ7_MYTCO</name>
<evidence type="ECO:0000313" key="3">
    <source>
        <dbReference type="Proteomes" id="UP000507470"/>
    </source>
</evidence>
<dbReference type="SMART" id="SM00235">
    <property type="entry name" value="ZnMc"/>
    <property type="match status" value="1"/>
</dbReference>
<evidence type="ECO:0000313" key="2">
    <source>
        <dbReference type="EMBL" id="CAC5406108.1"/>
    </source>
</evidence>
<dbReference type="EMBL" id="CACVKT020007172">
    <property type="protein sequence ID" value="CAC5406108.1"/>
    <property type="molecule type" value="Genomic_DNA"/>
</dbReference>
<dbReference type="Pfam" id="PF01400">
    <property type="entry name" value="Astacin"/>
    <property type="match status" value="1"/>
</dbReference>
<evidence type="ECO:0000259" key="1">
    <source>
        <dbReference type="SMART" id="SM00235"/>
    </source>
</evidence>
<gene>
    <name evidence="2" type="ORF">MCOR_39720</name>
</gene>
<dbReference type="InterPro" id="IPR001506">
    <property type="entry name" value="Peptidase_M12A"/>
</dbReference>
<dbReference type="OrthoDB" id="6041438at2759"/>